<gene>
    <name evidence="1" type="ORF">GJ697_08550</name>
</gene>
<evidence type="ECO:0000313" key="2">
    <source>
        <dbReference type="Proteomes" id="UP000481037"/>
    </source>
</evidence>
<proteinExistence type="predicted"/>
<reference evidence="1 2" key="1">
    <citation type="submission" date="2019-11" db="EMBL/GenBank/DDBJ databases">
        <title>Novel species isolated from a subtropical stream in China.</title>
        <authorList>
            <person name="Lu H."/>
        </authorList>
    </citation>
    <scope>NUCLEOTIDE SEQUENCE [LARGE SCALE GENOMIC DNA]</scope>
    <source>
        <strain evidence="1 2">FT25W</strain>
    </source>
</reference>
<dbReference type="InterPro" id="IPR016541">
    <property type="entry name" value="UCP008505"/>
</dbReference>
<dbReference type="Gene3D" id="3.40.50.1010">
    <property type="entry name" value="5'-nuclease"/>
    <property type="match status" value="1"/>
</dbReference>
<sequence length="167" mass="18962">MNYLLDANTFVEAKNRYYNMTVCPAYWSWILQQRASETVASIAMVGEELKKGDDELARWAKDHPELFLDVHDQATQECFAVVAEYVVSHAVRMKTGAAEDFLSGADPWLIAKAMTTGCTVVTHERHHAEVVKKFLIPNVCDVFGVSWMNTFDLLYKLEARFVLPAQL</sequence>
<accession>A0A6L5QEB2</accession>
<dbReference type="Pfam" id="PF14367">
    <property type="entry name" value="DUF4411"/>
    <property type="match status" value="1"/>
</dbReference>
<keyword evidence="2" id="KW-1185">Reference proteome</keyword>
<dbReference type="RefSeq" id="WP_166455081.1">
    <property type="nucleotide sequence ID" value="NZ_WKJM01000005.1"/>
</dbReference>
<dbReference type="EMBL" id="WKJM01000005">
    <property type="protein sequence ID" value="MRX07878.1"/>
    <property type="molecule type" value="Genomic_DNA"/>
</dbReference>
<dbReference type="Proteomes" id="UP000481037">
    <property type="component" value="Unassembled WGS sequence"/>
</dbReference>
<comment type="caution">
    <text evidence="1">The sequence shown here is derived from an EMBL/GenBank/DDBJ whole genome shotgun (WGS) entry which is preliminary data.</text>
</comment>
<protein>
    <submittedName>
        <fullName evidence="1">DUF4411 family protein</fullName>
    </submittedName>
</protein>
<evidence type="ECO:0000313" key="1">
    <source>
        <dbReference type="EMBL" id="MRX07878.1"/>
    </source>
</evidence>
<dbReference type="AlphaFoldDB" id="A0A6L5QEB2"/>
<dbReference type="InterPro" id="IPR029060">
    <property type="entry name" value="PIN-like_dom_sf"/>
</dbReference>
<organism evidence="1 2">
    <name type="scientific">Duganella alba</name>
    <dbReference type="NCBI Taxonomy" id="2666081"/>
    <lineage>
        <taxon>Bacteria</taxon>
        <taxon>Pseudomonadati</taxon>
        <taxon>Pseudomonadota</taxon>
        <taxon>Betaproteobacteria</taxon>
        <taxon>Burkholderiales</taxon>
        <taxon>Oxalobacteraceae</taxon>
        <taxon>Telluria group</taxon>
        <taxon>Duganella</taxon>
    </lineage>
</organism>
<name>A0A6L5QEB2_9BURK</name>
<dbReference type="SUPFAM" id="SSF88723">
    <property type="entry name" value="PIN domain-like"/>
    <property type="match status" value="1"/>
</dbReference>